<evidence type="ECO:0000313" key="9">
    <source>
        <dbReference type="Proteomes" id="UP001600888"/>
    </source>
</evidence>
<feature type="compositionally biased region" description="Low complexity" evidence="5">
    <location>
        <begin position="626"/>
        <end position="645"/>
    </location>
</feature>
<evidence type="ECO:0000256" key="6">
    <source>
        <dbReference type="SAM" id="Phobius"/>
    </source>
</evidence>
<feature type="transmembrane region" description="Helical" evidence="6">
    <location>
        <begin position="229"/>
        <end position="250"/>
    </location>
</feature>
<dbReference type="Gene3D" id="1.20.1250.20">
    <property type="entry name" value="MFS general substrate transporter like domains"/>
    <property type="match status" value="1"/>
</dbReference>
<keyword evidence="2 6" id="KW-0812">Transmembrane</keyword>
<feature type="transmembrane region" description="Helical" evidence="6">
    <location>
        <begin position="415"/>
        <end position="437"/>
    </location>
</feature>
<keyword evidence="9" id="KW-1185">Reference proteome</keyword>
<accession>A0ABR4DYJ8</accession>
<sequence length="740" mass="81289">MSATTTQPPPKGRNVNAQQEASTSGSGSETAVIDEKGDHHSSANHNDKRPAAGAKRELTAQECESELAFAYPELKKWWILTVIFLVQTSMNFNTSLYSNGLAGISEEFQVSEQVARLGAALFLILYAFGCELWAPWSEELGRKPIMQASLFLVNIWTLPVALAPNFASLIVGRCLGGLSSAGGSVTLGMIADMFDSDHQQYAVAYIVFSSVGGSILGPIVGGFVQQFLPWRWCIWVQLIFGGFVQILHLITVPETRTTIMIDHIAKKRRKNGEDVWGPNEIEPFRERFTWSELMHTWTRPFSMFLTEPIVLVLSLLSGFADALIFMQIQSFSLVYTQWNFNDYDIGLAFIPIGIGYVIAWLSFIPAIRRNTHARRARPDDEHAQYESRLWWLLFLAPCLPLGLFIFAFTCNGPPIHWVGSMFASAIIGIANYAIYMATIDYMICAYGPYSASATGGNGWARDFLAGVLTCAATPFYENIPGQNGKPLFNASIILFCISFLLVIAVYVIYWKGPVLRKRSPFAESLAKGVDTERQRRPSTAASHPPPAINEKEKQPGQGAITPGGTHRAQRPHFGPGSRTSSYSAARDAASRNHSRHASRAASRAQSFEEDRDGETNPYASPPSGKRTSGSRTPGTRTPRTSSATAEHGSAGSHPRAGRLRFGPGSGKSSYAAAKEQASRNASRAASRDVSRAASFEEERENPQCLSSPMSVLKMATSKLDSWNRQGRRMRPSTLSECSEP</sequence>
<dbReference type="PANTHER" id="PTHR23502:SF13">
    <property type="entry name" value="MULTIDRUG TRANSPORTER, PUTATIVE (AFU_ORTHOLOGUE AFUA_2G12550)-RELATED"/>
    <property type="match status" value="1"/>
</dbReference>
<dbReference type="SUPFAM" id="SSF103473">
    <property type="entry name" value="MFS general substrate transporter"/>
    <property type="match status" value="1"/>
</dbReference>
<evidence type="ECO:0000256" key="5">
    <source>
        <dbReference type="SAM" id="MobiDB-lite"/>
    </source>
</evidence>
<feature type="transmembrane region" description="Helical" evidence="6">
    <location>
        <begin position="114"/>
        <end position="133"/>
    </location>
</feature>
<comment type="subcellular location">
    <subcellularLocation>
        <location evidence="1">Membrane</location>
        <topology evidence="1">Multi-pass membrane protein</topology>
    </subcellularLocation>
</comment>
<feature type="compositionally biased region" description="Polar residues" evidence="5">
    <location>
        <begin position="15"/>
        <end position="29"/>
    </location>
</feature>
<feature type="transmembrane region" description="Helical" evidence="6">
    <location>
        <begin position="170"/>
        <end position="190"/>
    </location>
</feature>
<comment type="caution">
    <text evidence="8">The sequence shown here is derived from an EMBL/GenBank/DDBJ whole genome shotgun (WGS) entry which is preliminary data.</text>
</comment>
<keyword evidence="3 6" id="KW-1133">Transmembrane helix</keyword>
<dbReference type="InterPro" id="IPR036259">
    <property type="entry name" value="MFS_trans_sf"/>
</dbReference>
<feature type="transmembrane region" description="Helical" evidence="6">
    <location>
        <begin position="309"/>
        <end position="328"/>
    </location>
</feature>
<feature type="region of interest" description="Disordered" evidence="5">
    <location>
        <begin position="1"/>
        <end position="57"/>
    </location>
</feature>
<dbReference type="EMBL" id="JBAWTH010000139">
    <property type="protein sequence ID" value="KAL2275252.1"/>
    <property type="molecule type" value="Genomic_DNA"/>
</dbReference>
<feature type="transmembrane region" description="Helical" evidence="6">
    <location>
        <begin position="389"/>
        <end position="409"/>
    </location>
</feature>
<dbReference type="InterPro" id="IPR011701">
    <property type="entry name" value="MFS"/>
</dbReference>
<evidence type="ECO:0000313" key="8">
    <source>
        <dbReference type="EMBL" id="KAL2275252.1"/>
    </source>
</evidence>
<organism evidence="8 9">
    <name type="scientific">Diaporthe vaccinii</name>
    <dbReference type="NCBI Taxonomy" id="105482"/>
    <lineage>
        <taxon>Eukaryota</taxon>
        <taxon>Fungi</taxon>
        <taxon>Dikarya</taxon>
        <taxon>Ascomycota</taxon>
        <taxon>Pezizomycotina</taxon>
        <taxon>Sordariomycetes</taxon>
        <taxon>Sordariomycetidae</taxon>
        <taxon>Diaporthales</taxon>
        <taxon>Diaporthaceae</taxon>
        <taxon>Diaporthe</taxon>
        <taxon>Diaporthe eres species complex</taxon>
    </lineage>
</organism>
<feature type="region of interest" description="Disordered" evidence="5">
    <location>
        <begin position="526"/>
        <end position="740"/>
    </location>
</feature>
<evidence type="ECO:0000256" key="4">
    <source>
        <dbReference type="ARBA" id="ARBA00023136"/>
    </source>
</evidence>
<name>A0ABR4DYJ8_9PEZI</name>
<evidence type="ECO:0000259" key="7">
    <source>
        <dbReference type="PROSITE" id="PS50850"/>
    </source>
</evidence>
<protein>
    <recommendedName>
        <fullName evidence="7">Major facilitator superfamily (MFS) profile domain-containing protein</fullName>
    </recommendedName>
</protein>
<evidence type="ECO:0000256" key="2">
    <source>
        <dbReference type="ARBA" id="ARBA00022692"/>
    </source>
</evidence>
<keyword evidence="4 6" id="KW-0472">Membrane</keyword>
<evidence type="ECO:0000256" key="3">
    <source>
        <dbReference type="ARBA" id="ARBA00022989"/>
    </source>
</evidence>
<feature type="domain" description="Major facilitator superfamily (MFS) profile" evidence="7">
    <location>
        <begin position="79"/>
        <end position="516"/>
    </location>
</feature>
<dbReference type="Pfam" id="PF07690">
    <property type="entry name" value="MFS_1"/>
    <property type="match status" value="1"/>
</dbReference>
<feature type="transmembrane region" description="Helical" evidence="6">
    <location>
        <begin position="488"/>
        <end position="509"/>
    </location>
</feature>
<reference evidence="8 9" key="1">
    <citation type="submission" date="2024-03" db="EMBL/GenBank/DDBJ databases">
        <title>A high-quality draft genome sequence of Diaporthe vaccinii, a causative agent of upright dieback and viscid rot disease in cranberry plants.</title>
        <authorList>
            <person name="Sarrasin M."/>
            <person name="Lang B.F."/>
            <person name="Burger G."/>
        </authorList>
    </citation>
    <scope>NUCLEOTIDE SEQUENCE [LARGE SCALE GENOMIC DNA]</scope>
    <source>
        <strain evidence="8 9">IS7</strain>
    </source>
</reference>
<dbReference type="PANTHER" id="PTHR23502">
    <property type="entry name" value="MAJOR FACILITATOR SUPERFAMILY"/>
    <property type="match status" value="1"/>
</dbReference>
<proteinExistence type="predicted"/>
<feature type="compositionally biased region" description="Low complexity" evidence="5">
    <location>
        <begin position="577"/>
        <end position="587"/>
    </location>
</feature>
<gene>
    <name evidence="8" type="ORF">FJTKL_02193</name>
</gene>
<dbReference type="Proteomes" id="UP001600888">
    <property type="component" value="Unassembled WGS sequence"/>
</dbReference>
<feature type="transmembrane region" description="Helical" evidence="6">
    <location>
        <begin position="202"/>
        <end position="223"/>
    </location>
</feature>
<feature type="compositionally biased region" description="Basic and acidic residues" evidence="5">
    <location>
        <begin position="685"/>
        <end position="696"/>
    </location>
</feature>
<evidence type="ECO:0000256" key="1">
    <source>
        <dbReference type="ARBA" id="ARBA00004141"/>
    </source>
</evidence>
<dbReference type="InterPro" id="IPR020846">
    <property type="entry name" value="MFS_dom"/>
</dbReference>
<feature type="compositionally biased region" description="Basic and acidic residues" evidence="5">
    <location>
        <begin position="33"/>
        <end position="57"/>
    </location>
</feature>
<feature type="transmembrane region" description="Helical" evidence="6">
    <location>
        <begin position="77"/>
        <end position="94"/>
    </location>
</feature>
<dbReference type="PROSITE" id="PS50850">
    <property type="entry name" value="MFS"/>
    <property type="match status" value="1"/>
</dbReference>
<feature type="transmembrane region" description="Helical" evidence="6">
    <location>
        <begin position="348"/>
        <end position="368"/>
    </location>
</feature>